<dbReference type="EMBL" id="GGEC01077847">
    <property type="protein sequence ID" value="MBX58331.1"/>
    <property type="molecule type" value="Transcribed_RNA"/>
</dbReference>
<protein>
    <submittedName>
        <fullName evidence="1">Uncharacterized protein</fullName>
    </submittedName>
</protein>
<proteinExistence type="predicted"/>
<sequence length="52" mass="6007">MHQQNYACPTANLEKDKHTGQVDNQYVWRVIQLSGESQTVFVTQSKCLSRTH</sequence>
<accession>A0A2P2PUE1</accession>
<organism evidence="1">
    <name type="scientific">Rhizophora mucronata</name>
    <name type="common">Asiatic mangrove</name>
    <dbReference type="NCBI Taxonomy" id="61149"/>
    <lineage>
        <taxon>Eukaryota</taxon>
        <taxon>Viridiplantae</taxon>
        <taxon>Streptophyta</taxon>
        <taxon>Embryophyta</taxon>
        <taxon>Tracheophyta</taxon>
        <taxon>Spermatophyta</taxon>
        <taxon>Magnoliopsida</taxon>
        <taxon>eudicotyledons</taxon>
        <taxon>Gunneridae</taxon>
        <taxon>Pentapetalae</taxon>
        <taxon>rosids</taxon>
        <taxon>fabids</taxon>
        <taxon>Malpighiales</taxon>
        <taxon>Rhizophoraceae</taxon>
        <taxon>Rhizophora</taxon>
    </lineage>
</organism>
<name>A0A2P2PUE1_RHIMU</name>
<reference evidence="1" key="1">
    <citation type="submission" date="2018-02" db="EMBL/GenBank/DDBJ databases">
        <title>Rhizophora mucronata_Transcriptome.</title>
        <authorList>
            <person name="Meera S.P."/>
            <person name="Sreeshan A."/>
            <person name="Augustine A."/>
        </authorList>
    </citation>
    <scope>NUCLEOTIDE SEQUENCE</scope>
    <source>
        <tissue evidence="1">Leaf</tissue>
    </source>
</reference>
<evidence type="ECO:0000313" key="1">
    <source>
        <dbReference type="EMBL" id="MBX58331.1"/>
    </source>
</evidence>
<dbReference type="AlphaFoldDB" id="A0A2P2PUE1"/>